<organism evidence="3 4">
    <name type="scientific">Papaver somniferum</name>
    <name type="common">Opium poppy</name>
    <dbReference type="NCBI Taxonomy" id="3469"/>
    <lineage>
        <taxon>Eukaryota</taxon>
        <taxon>Viridiplantae</taxon>
        <taxon>Streptophyta</taxon>
        <taxon>Embryophyta</taxon>
        <taxon>Tracheophyta</taxon>
        <taxon>Spermatophyta</taxon>
        <taxon>Magnoliopsida</taxon>
        <taxon>Ranunculales</taxon>
        <taxon>Papaveraceae</taxon>
        <taxon>Papaveroideae</taxon>
        <taxon>Papaver</taxon>
    </lineage>
</organism>
<keyword evidence="2" id="KW-0472">Membrane</keyword>
<gene>
    <name evidence="3" type="ORF">C5167_025582</name>
</gene>
<feature type="transmembrane region" description="Helical" evidence="2">
    <location>
        <begin position="86"/>
        <end position="107"/>
    </location>
</feature>
<accession>A0A4Y7JUX2</accession>
<dbReference type="PANTHER" id="PTHR11119">
    <property type="entry name" value="XANTHINE-URACIL / VITAMIN C PERMEASE FAMILY MEMBER"/>
    <property type="match status" value="1"/>
</dbReference>
<sequence>MRHGGGMSTAKADLESDSTVVCSFLDKRFKEAFERGSMCSSIKCLSRLAIFIFVGSILCVKIRVIQTPLFVSGINTFLQVLFATKLPAVIGGSSADIVPIFFIIGDSSLQRITELDERFLHSKMETQGVLIVAASLKIILGFSQVWGLFSL</sequence>
<protein>
    <submittedName>
        <fullName evidence="3">Uncharacterized protein</fullName>
    </submittedName>
</protein>
<keyword evidence="2" id="KW-0812">Transmembrane</keyword>
<evidence type="ECO:0000313" key="3">
    <source>
        <dbReference type="EMBL" id="RZC63840.1"/>
    </source>
</evidence>
<proteinExistence type="inferred from homology"/>
<dbReference type="STRING" id="3469.A0A4Y7JUX2"/>
<evidence type="ECO:0000256" key="2">
    <source>
        <dbReference type="SAM" id="Phobius"/>
    </source>
</evidence>
<keyword evidence="4" id="KW-1185">Reference proteome</keyword>
<dbReference type="Gramene" id="RZC63840">
    <property type="protein sequence ID" value="RZC63840"/>
    <property type="gene ID" value="C5167_025582"/>
</dbReference>
<evidence type="ECO:0000256" key="1">
    <source>
        <dbReference type="ARBA" id="ARBA00008821"/>
    </source>
</evidence>
<reference evidence="3 4" key="1">
    <citation type="journal article" date="2018" name="Science">
        <title>The opium poppy genome and morphinan production.</title>
        <authorList>
            <person name="Guo L."/>
            <person name="Winzer T."/>
            <person name="Yang X."/>
            <person name="Li Y."/>
            <person name="Ning Z."/>
            <person name="He Z."/>
            <person name="Teodor R."/>
            <person name="Lu Y."/>
            <person name="Bowser T.A."/>
            <person name="Graham I.A."/>
            <person name="Ye K."/>
        </authorList>
    </citation>
    <scope>NUCLEOTIDE SEQUENCE [LARGE SCALE GENOMIC DNA]</scope>
    <source>
        <strain evidence="4">cv. HN1</strain>
        <tissue evidence="3">Leaves</tissue>
    </source>
</reference>
<feature type="transmembrane region" description="Helical" evidence="2">
    <location>
        <begin position="128"/>
        <end position="149"/>
    </location>
</feature>
<dbReference type="EMBL" id="CM010719">
    <property type="protein sequence ID" value="RZC63840.1"/>
    <property type="molecule type" value="Genomic_DNA"/>
</dbReference>
<feature type="transmembrane region" description="Helical" evidence="2">
    <location>
        <begin position="45"/>
        <end position="66"/>
    </location>
</feature>
<dbReference type="Proteomes" id="UP000316621">
    <property type="component" value="Chromosome 5"/>
</dbReference>
<name>A0A4Y7JUX2_PAPSO</name>
<comment type="similarity">
    <text evidence="1">Belongs to the nucleobase:cation symporter-2 (NCS2) (TC 2.A.40) family.</text>
</comment>
<dbReference type="AlphaFoldDB" id="A0A4Y7JUX2"/>
<evidence type="ECO:0000313" key="4">
    <source>
        <dbReference type="Proteomes" id="UP000316621"/>
    </source>
</evidence>
<keyword evidence="2" id="KW-1133">Transmembrane helix</keyword>